<dbReference type="InterPro" id="IPR010879">
    <property type="entry name" value="DUF1508"/>
</dbReference>
<sequence>MWGQAAHSRRLNGYGSYEIVAVGEAYDTMAAAKEGCAAVQRAADGADVVETDRWQQVAALLSGWAWRRVWRPAWGLRRSCGESSLTRHFPVR</sequence>
<dbReference type="EMBL" id="CAEZYW010000210">
    <property type="protein sequence ID" value="CAB4750835.1"/>
    <property type="molecule type" value="Genomic_DNA"/>
</dbReference>
<proteinExistence type="predicted"/>
<gene>
    <name evidence="2" type="ORF">UFOPK2786_01280</name>
</gene>
<dbReference type="AlphaFoldDB" id="A0A6J6TV49"/>
<feature type="domain" description="DUF1508" evidence="1">
    <location>
        <begin position="18"/>
        <end position="50"/>
    </location>
</feature>
<evidence type="ECO:0000313" key="2">
    <source>
        <dbReference type="EMBL" id="CAB4750835.1"/>
    </source>
</evidence>
<evidence type="ECO:0000259" key="1">
    <source>
        <dbReference type="Pfam" id="PF07411"/>
    </source>
</evidence>
<protein>
    <submittedName>
        <fullName evidence="2">Unannotated protein</fullName>
    </submittedName>
</protein>
<name>A0A6J6TV49_9ZZZZ</name>
<accession>A0A6J6TV49</accession>
<organism evidence="2">
    <name type="scientific">freshwater metagenome</name>
    <dbReference type="NCBI Taxonomy" id="449393"/>
    <lineage>
        <taxon>unclassified sequences</taxon>
        <taxon>metagenomes</taxon>
        <taxon>ecological metagenomes</taxon>
    </lineage>
</organism>
<reference evidence="2" key="1">
    <citation type="submission" date="2020-05" db="EMBL/GenBank/DDBJ databases">
        <authorList>
            <person name="Chiriac C."/>
            <person name="Salcher M."/>
            <person name="Ghai R."/>
            <person name="Kavagutti S V."/>
        </authorList>
    </citation>
    <scope>NUCLEOTIDE SEQUENCE</scope>
</reference>
<dbReference type="SUPFAM" id="SSF160113">
    <property type="entry name" value="YegP-like"/>
    <property type="match status" value="1"/>
</dbReference>
<dbReference type="Pfam" id="PF07411">
    <property type="entry name" value="DUF1508"/>
    <property type="match status" value="1"/>
</dbReference>
<dbReference type="InterPro" id="IPR036913">
    <property type="entry name" value="YegP-like_sf"/>
</dbReference>